<evidence type="ECO:0000256" key="6">
    <source>
        <dbReference type="PROSITE-ProRule" id="PRU10141"/>
    </source>
</evidence>
<dbReference type="GO" id="GO:0005524">
    <property type="term" value="F:ATP binding"/>
    <property type="evidence" value="ECO:0007669"/>
    <property type="project" value="UniProtKB-UniRule"/>
</dbReference>
<dbReference type="PANTHER" id="PTHR22974">
    <property type="entry name" value="MIXED LINEAGE PROTEIN KINASE"/>
    <property type="match status" value="1"/>
</dbReference>
<dbReference type="HOGENOM" id="CLU_000288_2_10_1"/>
<name>A0A0C2F6H1_9PEZI</name>
<feature type="region of interest" description="Disordered" evidence="7">
    <location>
        <begin position="1"/>
        <end position="83"/>
    </location>
</feature>
<dbReference type="RefSeq" id="XP_040622554.1">
    <property type="nucleotide sequence ID" value="XM_040763816.1"/>
</dbReference>
<keyword evidence="5 6" id="KW-0067">ATP-binding</keyword>
<dbReference type="InterPro" id="IPR027084">
    <property type="entry name" value="Mps1_cat"/>
</dbReference>
<feature type="domain" description="Protein kinase" evidence="8">
    <location>
        <begin position="716"/>
        <end position="1018"/>
    </location>
</feature>
<dbReference type="Gene3D" id="1.10.510.10">
    <property type="entry name" value="Transferase(Phosphotransferase) domain 1"/>
    <property type="match status" value="1"/>
</dbReference>
<evidence type="ECO:0000256" key="4">
    <source>
        <dbReference type="ARBA" id="ARBA00022777"/>
    </source>
</evidence>
<dbReference type="GeneID" id="63678737"/>
<dbReference type="PROSITE" id="PS00107">
    <property type="entry name" value="PROTEIN_KINASE_ATP"/>
    <property type="match status" value="1"/>
</dbReference>
<dbReference type="GO" id="GO:0034501">
    <property type="term" value="P:protein localization to kinetochore"/>
    <property type="evidence" value="ECO:0007669"/>
    <property type="project" value="TreeGrafter"/>
</dbReference>
<dbReference type="InterPro" id="IPR000719">
    <property type="entry name" value="Prot_kinase_dom"/>
</dbReference>
<dbReference type="FunFam" id="1.10.510.10:FF:000377">
    <property type="entry name" value="Checkpoint protein kinase"/>
    <property type="match status" value="1"/>
</dbReference>
<protein>
    <submittedName>
        <fullName evidence="9">Checkpoint protein kinase</fullName>
    </submittedName>
</protein>
<feature type="compositionally biased region" description="Polar residues" evidence="7">
    <location>
        <begin position="1"/>
        <end position="20"/>
    </location>
</feature>
<feature type="compositionally biased region" description="Polar residues" evidence="7">
    <location>
        <begin position="33"/>
        <end position="43"/>
    </location>
</feature>
<keyword evidence="3 6" id="KW-0547">Nucleotide-binding</keyword>
<evidence type="ECO:0000256" key="7">
    <source>
        <dbReference type="SAM" id="MobiDB-lite"/>
    </source>
</evidence>
<dbReference type="GO" id="GO:0005634">
    <property type="term" value="C:nucleus"/>
    <property type="evidence" value="ECO:0007669"/>
    <property type="project" value="TreeGrafter"/>
</dbReference>
<accession>A0A0C2F6H1</accession>
<dbReference type="FunFam" id="3.30.200.20:FF:000131">
    <property type="entry name" value="Dual specificity protein kinase TTK"/>
    <property type="match status" value="1"/>
</dbReference>
<feature type="compositionally biased region" description="Polar residues" evidence="7">
    <location>
        <begin position="138"/>
        <end position="161"/>
    </location>
</feature>
<proteinExistence type="predicted"/>
<dbReference type="GO" id="GO:0007094">
    <property type="term" value="P:mitotic spindle assembly checkpoint signaling"/>
    <property type="evidence" value="ECO:0007669"/>
    <property type="project" value="TreeGrafter"/>
</dbReference>
<dbReference type="EMBL" id="AWTV01000004">
    <property type="protein sequence ID" value="KIH94544.1"/>
    <property type="molecule type" value="Genomic_DNA"/>
</dbReference>
<feature type="compositionally biased region" description="Low complexity" evidence="7">
    <location>
        <begin position="174"/>
        <end position="199"/>
    </location>
</feature>
<dbReference type="SMART" id="SM00220">
    <property type="entry name" value="S_TKc"/>
    <property type="match status" value="1"/>
</dbReference>
<dbReference type="GO" id="GO:0098813">
    <property type="term" value="P:nuclear chromosome segregation"/>
    <property type="evidence" value="ECO:0007669"/>
    <property type="project" value="UniProtKB-ARBA"/>
</dbReference>
<comment type="caution">
    <text evidence="9">The sequence shown here is derived from an EMBL/GenBank/DDBJ whole genome shotgun (WGS) entry which is preliminary data.</text>
</comment>
<feature type="compositionally biased region" description="Polar residues" evidence="7">
    <location>
        <begin position="349"/>
        <end position="359"/>
    </location>
</feature>
<evidence type="ECO:0000259" key="8">
    <source>
        <dbReference type="PROSITE" id="PS50011"/>
    </source>
</evidence>
<evidence type="ECO:0000256" key="2">
    <source>
        <dbReference type="ARBA" id="ARBA00022679"/>
    </source>
</evidence>
<dbReference type="PANTHER" id="PTHR22974:SF21">
    <property type="entry name" value="DUAL SPECIFICITY PROTEIN KINASE TTK"/>
    <property type="match status" value="1"/>
</dbReference>
<keyword evidence="1" id="KW-0723">Serine/threonine-protein kinase</keyword>
<feature type="compositionally biased region" description="Low complexity" evidence="7">
    <location>
        <begin position="360"/>
        <end position="380"/>
    </location>
</feature>
<feature type="compositionally biased region" description="Low complexity" evidence="7">
    <location>
        <begin position="98"/>
        <end position="131"/>
    </location>
</feature>
<dbReference type="InterPro" id="IPR008271">
    <property type="entry name" value="Ser/Thr_kinase_AS"/>
</dbReference>
<keyword evidence="10" id="KW-1185">Reference proteome</keyword>
<organism evidence="9 10">
    <name type="scientific">Sporothrix brasiliensis 5110</name>
    <dbReference type="NCBI Taxonomy" id="1398154"/>
    <lineage>
        <taxon>Eukaryota</taxon>
        <taxon>Fungi</taxon>
        <taxon>Dikarya</taxon>
        <taxon>Ascomycota</taxon>
        <taxon>Pezizomycotina</taxon>
        <taxon>Sordariomycetes</taxon>
        <taxon>Sordariomycetidae</taxon>
        <taxon>Ophiostomatales</taxon>
        <taxon>Ophiostomataceae</taxon>
        <taxon>Sporothrix</taxon>
    </lineage>
</organism>
<dbReference type="SUPFAM" id="SSF56112">
    <property type="entry name" value="Protein kinase-like (PK-like)"/>
    <property type="match status" value="1"/>
</dbReference>
<feature type="region of interest" description="Disordered" evidence="7">
    <location>
        <begin position="292"/>
        <end position="588"/>
    </location>
</feature>
<feature type="compositionally biased region" description="Low complexity" evidence="7">
    <location>
        <begin position="459"/>
        <end position="473"/>
    </location>
</feature>
<dbReference type="InterPro" id="IPR011009">
    <property type="entry name" value="Kinase-like_dom_sf"/>
</dbReference>
<dbReference type="GO" id="GO:0004712">
    <property type="term" value="F:protein serine/threonine/tyrosine kinase activity"/>
    <property type="evidence" value="ECO:0007669"/>
    <property type="project" value="TreeGrafter"/>
</dbReference>
<evidence type="ECO:0000313" key="9">
    <source>
        <dbReference type="EMBL" id="KIH94544.1"/>
    </source>
</evidence>
<feature type="compositionally biased region" description="Basic and acidic residues" evidence="7">
    <location>
        <begin position="322"/>
        <end position="344"/>
    </location>
</feature>
<reference evidence="9 10" key="1">
    <citation type="journal article" date="2014" name="BMC Genomics">
        <title>Comparative genomics of the major fungal agents of human and animal Sporotrichosis: Sporothrix schenckii and Sporothrix brasiliensis.</title>
        <authorList>
            <person name="Teixeira M.M."/>
            <person name="de Almeida L.G."/>
            <person name="Kubitschek-Barreira P."/>
            <person name="Alves F.L."/>
            <person name="Kioshima E.S."/>
            <person name="Abadio A.K."/>
            <person name="Fernandes L."/>
            <person name="Derengowski L.S."/>
            <person name="Ferreira K.S."/>
            <person name="Souza R.C."/>
            <person name="Ruiz J.C."/>
            <person name="de Andrade N.C."/>
            <person name="Paes H.C."/>
            <person name="Nicola A.M."/>
            <person name="Albuquerque P."/>
            <person name="Gerber A.L."/>
            <person name="Martins V.P."/>
            <person name="Peconick L.D."/>
            <person name="Neto A.V."/>
            <person name="Chaucanez C.B."/>
            <person name="Silva P.A."/>
            <person name="Cunha O.L."/>
            <person name="de Oliveira F.F."/>
            <person name="dos Santos T.C."/>
            <person name="Barros A.L."/>
            <person name="Soares M.A."/>
            <person name="de Oliveira L.M."/>
            <person name="Marini M.M."/>
            <person name="Villalobos-Duno H."/>
            <person name="Cunha M.M."/>
            <person name="de Hoog S."/>
            <person name="da Silveira J.F."/>
            <person name="Henrissat B."/>
            <person name="Nino-Vega G.A."/>
            <person name="Cisalpino P.S."/>
            <person name="Mora-Montes H.M."/>
            <person name="Almeida S.R."/>
            <person name="Stajich J.E."/>
            <person name="Lopes-Bezerra L.M."/>
            <person name="Vasconcelos A.T."/>
            <person name="Felipe M.S."/>
        </authorList>
    </citation>
    <scope>NUCLEOTIDE SEQUENCE [LARGE SCALE GENOMIC DNA]</scope>
    <source>
        <strain evidence="9 10">5110</strain>
    </source>
</reference>
<dbReference type="Gene3D" id="3.30.200.20">
    <property type="entry name" value="Phosphorylase Kinase, domain 1"/>
    <property type="match status" value="1"/>
</dbReference>
<dbReference type="PROSITE" id="PS00108">
    <property type="entry name" value="PROTEIN_KINASE_ST"/>
    <property type="match status" value="1"/>
</dbReference>
<dbReference type="AlphaFoldDB" id="A0A0C2F6H1"/>
<dbReference type="OrthoDB" id="20524at2759"/>
<dbReference type="GO" id="GO:0004674">
    <property type="term" value="F:protein serine/threonine kinase activity"/>
    <property type="evidence" value="ECO:0007669"/>
    <property type="project" value="UniProtKB-KW"/>
</dbReference>
<dbReference type="Pfam" id="PF00069">
    <property type="entry name" value="Pkinase"/>
    <property type="match status" value="2"/>
</dbReference>
<keyword evidence="2" id="KW-0808">Transferase</keyword>
<dbReference type="InterPro" id="IPR017441">
    <property type="entry name" value="Protein_kinase_ATP_BS"/>
</dbReference>
<evidence type="ECO:0000256" key="3">
    <source>
        <dbReference type="ARBA" id="ARBA00022741"/>
    </source>
</evidence>
<keyword evidence="4 9" id="KW-0418">Kinase</keyword>
<feature type="region of interest" description="Disordered" evidence="7">
    <location>
        <begin position="98"/>
        <end position="256"/>
    </location>
</feature>
<dbReference type="PROSITE" id="PS50011">
    <property type="entry name" value="PROTEIN_KINASE_DOM"/>
    <property type="match status" value="1"/>
</dbReference>
<evidence type="ECO:0000313" key="10">
    <source>
        <dbReference type="Proteomes" id="UP000031575"/>
    </source>
</evidence>
<feature type="binding site" evidence="6">
    <location>
        <position position="744"/>
    </location>
    <ligand>
        <name>ATP</name>
        <dbReference type="ChEBI" id="CHEBI:30616"/>
    </ligand>
</feature>
<dbReference type="GO" id="GO:0033316">
    <property type="term" value="P:meiotic spindle assembly checkpoint signaling"/>
    <property type="evidence" value="ECO:0007669"/>
    <property type="project" value="TreeGrafter"/>
</dbReference>
<feature type="compositionally biased region" description="Low complexity" evidence="7">
    <location>
        <begin position="44"/>
        <end position="71"/>
    </location>
</feature>
<dbReference type="VEuPathDB" id="FungiDB:SPBR_05553"/>
<dbReference type="Proteomes" id="UP000031575">
    <property type="component" value="Unassembled WGS sequence"/>
</dbReference>
<feature type="compositionally biased region" description="Basic and acidic residues" evidence="7">
    <location>
        <begin position="419"/>
        <end position="441"/>
    </location>
</feature>
<evidence type="ECO:0000256" key="1">
    <source>
        <dbReference type="ARBA" id="ARBA00022527"/>
    </source>
</evidence>
<feature type="compositionally biased region" description="Polar residues" evidence="7">
    <location>
        <begin position="489"/>
        <end position="513"/>
    </location>
</feature>
<feature type="compositionally biased region" description="Pro residues" evidence="7">
    <location>
        <begin position="563"/>
        <end position="576"/>
    </location>
</feature>
<dbReference type="GO" id="GO:0000776">
    <property type="term" value="C:kinetochore"/>
    <property type="evidence" value="ECO:0007669"/>
    <property type="project" value="TreeGrafter"/>
</dbReference>
<dbReference type="CDD" id="cd14131">
    <property type="entry name" value="PKc_Mps1"/>
    <property type="match status" value="1"/>
</dbReference>
<gene>
    <name evidence="9" type="ORF">SPBR_05553</name>
</gene>
<evidence type="ECO:0000256" key="5">
    <source>
        <dbReference type="ARBA" id="ARBA00022840"/>
    </source>
</evidence>
<feature type="compositionally biased region" description="Low complexity" evidence="7">
    <location>
        <begin position="300"/>
        <end position="319"/>
    </location>
</feature>
<sequence>MATVSPTPAGQGSQFTSMGRRTSARQALRRPPSRSQMSGAASGTASKRTSNAAAAGAATAASDSQQQQYAALHDSSDDEMPIPMKLSALTKALLSDGASAPEGTAAAAAAAAAQEAAAATAAASSTGTGMATRRRSALNRSTSSTAGAETDGSSQLPSQNDRPGVRQTRRHVRAGSVQASGGAPSSASRPTSPPTLLSGNSSPAPRKRVVRLSTTTPAGGMGPVQPPIRRSLSASKHATRRGTAAAAEERGAELPPAAAAVSSIDAVMSTAAPPAAPAETINTPASAVRRVQIAVGSSGGRSASRATRLSTSSSSSALRTTRRTESAAGHHSDAEQAAPSHEEPPSTVGRPSSQHQQQMGSALRSYAGGSGSSAGTTARSGSRDIDPQQALQSSMRIKRVGKSLGGGFLSGPARRGRRRTSDEEGEGHGPEDMLQPHHDSDAGGLLMSSQESEANAMYSSQGAHSGSGSASRSPYFDPYARGDRAATGSPVSGRTSSAQRASSLRSHASNVDLQQQQQQQPEMMQYEPKQRYEAPAPQQEPEQPDLGLLRRRSYRAEDIATAAPPPKAAPPPPPPVSSNRPNLPSAHDQENDLAYLGRSVKPLVVSGIAGLGDKEYNVNQIRPLRAALQPAVADVKLPSVSAAKATSAAAAPPVVSPERKVLSTISRNTPHRSAPPPPPPKMSVLETATGAPAGAAATAQAGKKPRILLKVNGRSYQRVDCVGRGGSGKVYKVTAENGKMFAMKRVSLENADESTIRGFMGEIDLLKKLSGVDRVIQLFDFEMNKEKQMLSLLMELGEMDLNSLLRLRQNPESAKMDPVFVRFYWKEMLECLQAVHVHDIVHSDLKPANFVLVQGRLKLIDFGIANAIQTEMTVNVHRETQVGTPSYMSPESLMDAQQYAFTANHHGAGGRPGVGGFLGAPKSATKLVKLGKPSDVWSLGCILYQMVYGLPPFGHIQNQMARCQAIITWTHTIDFPARGMGGTPVPPSLINTMKRCLNREQQLRPTCDELLSPMDTFLFPEAQYMSIGGGAECMPISEELLGRIIQSVVTRCRERMPTDAEAVSAWPAAYWSSVRRAVAAREEKQQ</sequence>